<proteinExistence type="predicted"/>
<name>A0A8K0H6A4_9ROSA</name>
<dbReference type="GO" id="GO:0005509">
    <property type="term" value="F:calcium ion binding"/>
    <property type="evidence" value="ECO:0007669"/>
    <property type="project" value="InterPro"/>
</dbReference>
<dbReference type="CDD" id="cd00051">
    <property type="entry name" value="EFh"/>
    <property type="match status" value="1"/>
</dbReference>
<dbReference type="InterPro" id="IPR011992">
    <property type="entry name" value="EF-hand-dom_pair"/>
</dbReference>
<dbReference type="PROSITE" id="PS00018">
    <property type="entry name" value="EF_HAND_1"/>
    <property type="match status" value="2"/>
</dbReference>
<dbReference type="Pfam" id="PF13202">
    <property type="entry name" value="EF-hand_5"/>
    <property type="match status" value="1"/>
</dbReference>
<accession>A0A8K0H6A4</accession>
<feature type="domain" description="EF-hand" evidence="2">
    <location>
        <begin position="59"/>
        <end position="88"/>
    </location>
</feature>
<dbReference type="SUPFAM" id="SSF47473">
    <property type="entry name" value="EF-hand"/>
    <property type="match status" value="1"/>
</dbReference>
<comment type="caution">
    <text evidence="3">The sequence shown here is derived from an EMBL/GenBank/DDBJ whole genome shotgun (WGS) entry which is preliminary data.</text>
</comment>
<organism evidence="3 4">
    <name type="scientific">Rhamnella rubrinervis</name>
    <dbReference type="NCBI Taxonomy" id="2594499"/>
    <lineage>
        <taxon>Eukaryota</taxon>
        <taxon>Viridiplantae</taxon>
        <taxon>Streptophyta</taxon>
        <taxon>Embryophyta</taxon>
        <taxon>Tracheophyta</taxon>
        <taxon>Spermatophyta</taxon>
        <taxon>Magnoliopsida</taxon>
        <taxon>eudicotyledons</taxon>
        <taxon>Gunneridae</taxon>
        <taxon>Pentapetalae</taxon>
        <taxon>rosids</taxon>
        <taxon>fabids</taxon>
        <taxon>Rosales</taxon>
        <taxon>Rhamnaceae</taxon>
        <taxon>rhamnoid group</taxon>
        <taxon>Rhamneae</taxon>
        <taxon>Rhamnella</taxon>
    </lineage>
</organism>
<evidence type="ECO:0000256" key="1">
    <source>
        <dbReference type="ARBA" id="ARBA00022837"/>
    </source>
</evidence>
<dbReference type="EMBL" id="VOIH02000005">
    <property type="protein sequence ID" value="KAF3446671.1"/>
    <property type="molecule type" value="Genomic_DNA"/>
</dbReference>
<evidence type="ECO:0000313" key="3">
    <source>
        <dbReference type="EMBL" id="KAF3446671.1"/>
    </source>
</evidence>
<dbReference type="InterPro" id="IPR018247">
    <property type="entry name" value="EF_Hand_1_Ca_BS"/>
</dbReference>
<gene>
    <name evidence="3" type="ORF">FNV43_RR11851</name>
</gene>
<evidence type="ECO:0000259" key="2">
    <source>
        <dbReference type="PROSITE" id="PS50222"/>
    </source>
</evidence>
<dbReference type="Proteomes" id="UP000796880">
    <property type="component" value="Unassembled WGS sequence"/>
</dbReference>
<evidence type="ECO:0000313" key="4">
    <source>
        <dbReference type="Proteomes" id="UP000796880"/>
    </source>
</evidence>
<keyword evidence="1" id="KW-0106">Calcium</keyword>
<dbReference type="PROSITE" id="PS50222">
    <property type="entry name" value="EF_HAND_2"/>
    <property type="match status" value="2"/>
</dbReference>
<reference evidence="3" key="1">
    <citation type="submission" date="2020-03" db="EMBL/GenBank/DDBJ databases">
        <title>A high-quality chromosome-level genome assembly of a woody plant with both climbing and erect habits, Rhamnella rubrinervis.</title>
        <authorList>
            <person name="Lu Z."/>
            <person name="Yang Y."/>
            <person name="Zhu X."/>
            <person name="Sun Y."/>
        </authorList>
    </citation>
    <scope>NUCLEOTIDE SEQUENCE</scope>
    <source>
        <strain evidence="3">BYM</strain>
        <tissue evidence="3">Leaf</tissue>
    </source>
</reference>
<dbReference type="Pfam" id="PF00036">
    <property type="entry name" value="EF-hand_1"/>
    <property type="match status" value="1"/>
</dbReference>
<sequence>MAIKSCGVSRDGKRVMTVEEFEEWLMKKFDADKDGRISQQELKQIIHLTGGHLATWKSKHAIRSMDSNANGFIDGDEITNLIDFAKTHLGLKIVSY</sequence>
<protein>
    <recommendedName>
        <fullName evidence="2">EF-hand domain-containing protein</fullName>
    </recommendedName>
</protein>
<dbReference type="AlphaFoldDB" id="A0A8K0H6A4"/>
<feature type="domain" description="EF-hand" evidence="2">
    <location>
        <begin position="17"/>
        <end position="52"/>
    </location>
</feature>
<dbReference type="InterPro" id="IPR002048">
    <property type="entry name" value="EF_hand_dom"/>
</dbReference>
<dbReference type="Gene3D" id="1.10.238.10">
    <property type="entry name" value="EF-hand"/>
    <property type="match status" value="1"/>
</dbReference>
<dbReference type="OrthoDB" id="26525at2759"/>
<keyword evidence="4" id="KW-1185">Reference proteome</keyword>
<dbReference type="SMART" id="SM00054">
    <property type="entry name" value="EFh"/>
    <property type="match status" value="2"/>
</dbReference>